<dbReference type="KEGG" id="pnp:IJ22_17690"/>
<gene>
    <name evidence="1" type="ORF">IJ22_17690</name>
</gene>
<evidence type="ECO:0000313" key="2">
    <source>
        <dbReference type="Proteomes" id="UP000061660"/>
    </source>
</evidence>
<dbReference type="RefSeq" id="WP_062408464.1">
    <property type="nucleotide sequence ID" value="NZ_CP013652.1"/>
</dbReference>
<dbReference type="OrthoDB" id="2598738at2"/>
<name>A0A0U2MWB6_9BACL</name>
<dbReference type="AlphaFoldDB" id="A0A0U2MWB6"/>
<dbReference type="STRING" id="162209.IJ22_17690"/>
<reference evidence="1 2" key="2">
    <citation type="journal article" date="2016" name="Genome Announc.">
        <title>Complete Genome Sequences of Two Interactive Moderate Thermophiles, Paenibacillus napthalenovorans 32O-Y and Paenibacillus sp. 32O-W.</title>
        <authorList>
            <person name="Butler R.R.III."/>
            <person name="Wang J."/>
            <person name="Stark B.C."/>
            <person name="Pombert J.F."/>
        </authorList>
    </citation>
    <scope>NUCLEOTIDE SEQUENCE [LARGE SCALE GENOMIC DNA]</scope>
    <source>
        <strain evidence="1 2">32O-Y</strain>
    </source>
</reference>
<reference evidence="2" key="1">
    <citation type="submission" date="2015-12" db="EMBL/GenBank/DDBJ databases">
        <title>Complete genome sequences of two moderately thermophilic Paenibacillus species.</title>
        <authorList>
            <person name="Butler R.III."/>
            <person name="Wang J."/>
            <person name="Stark B.C."/>
            <person name="Pombert J.-F."/>
        </authorList>
    </citation>
    <scope>NUCLEOTIDE SEQUENCE [LARGE SCALE GENOMIC DNA]</scope>
    <source>
        <strain evidence="2">32O-Y</strain>
    </source>
</reference>
<protein>
    <submittedName>
        <fullName evidence="1">Uncharacterized protein</fullName>
    </submittedName>
</protein>
<dbReference type="Proteomes" id="UP000061660">
    <property type="component" value="Chromosome"/>
</dbReference>
<accession>A0A0U2MWB6</accession>
<keyword evidence="2" id="KW-1185">Reference proteome</keyword>
<organism evidence="1 2">
    <name type="scientific">Paenibacillus naphthalenovorans</name>
    <dbReference type="NCBI Taxonomy" id="162209"/>
    <lineage>
        <taxon>Bacteria</taxon>
        <taxon>Bacillati</taxon>
        <taxon>Bacillota</taxon>
        <taxon>Bacilli</taxon>
        <taxon>Bacillales</taxon>
        <taxon>Paenibacillaceae</taxon>
        <taxon>Paenibacillus</taxon>
    </lineage>
</organism>
<dbReference type="EMBL" id="CP013652">
    <property type="protein sequence ID" value="ALS22143.1"/>
    <property type="molecule type" value="Genomic_DNA"/>
</dbReference>
<evidence type="ECO:0000313" key="1">
    <source>
        <dbReference type="EMBL" id="ALS22143.1"/>
    </source>
</evidence>
<sequence length="186" mass="22357">MARVTKCRSCLVKDQSEKVKVDNMYFHDGECLDKYRKHKQFLEKEKQQKDELFYKLLKIHNIEKTIEIPPLFYMKIEEIRNDSGLLGKVDKRYKEGVPYNAISYTYDYCKKNIENVLLNMNFENKLGEMYYCLAIVRNNIVDAYNHKLNQMKQEKIQKEVVTQDMSLDYETPKRIRKDEMDISDIL</sequence>
<dbReference type="PATRIC" id="fig|162209.4.peg.1874"/>
<proteinExistence type="predicted"/>